<name>A0A914GWB9_GLORO</name>
<dbReference type="Gene3D" id="1.10.238.10">
    <property type="entry name" value="EF-hand"/>
    <property type="match status" value="1"/>
</dbReference>
<reference evidence="6" key="1">
    <citation type="submission" date="2022-11" db="UniProtKB">
        <authorList>
            <consortium name="WormBaseParasite"/>
        </authorList>
    </citation>
    <scope>IDENTIFICATION</scope>
</reference>
<evidence type="ECO:0000256" key="1">
    <source>
        <dbReference type="ARBA" id="ARBA00022837"/>
    </source>
</evidence>
<protein>
    <submittedName>
        <fullName evidence="6">EF-hand domain-containing protein</fullName>
    </submittedName>
</protein>
<proteinExistence type="predicted"/>
<dbReference type="AlphaFoldDB" id="A0A914GWB9"/>
<feature type="chain" id="PRO_5036941816" evidence="3">
    <location>
        <begin position="17"/>
        <end position="209"/>
    </location>
</feature>
<evidence type="ECO:0000259" key="4">
    <source>
        <dbReference type="PROSITE" id="PS50222"/>
    </source>
</evidence>
<evidence type="ECO:0000313" key="6">
    <source>
        <dbReference type="WBParaSite" id="Gr19_v10_g11794.t1"/>
    </source>
</evidence>
<dbReference type="CDD" id="cd00051">
    <property type="entry name" value="EFh"/>
    <property type="match status" value="1"/>
</dbReference>
<dbReference type="InterPro" id="IPR002048">
    <property type="entry name" value="EF_hand_dom"/>
</dbReference>
<dbReference type="SUPFAM" id="SSF47473">
    <property type="entry name" value="EF-hand"/>
    <property type="match status" value="1"/>
</dbReference>
<dbReference type="WBParaSite" id="Gr19_v10_g11794.t1">
    <property type="protein sequence ID" value="Gr19_v10_g11794.t1"/>
    <property type="gene ID" value="Gr19_v10_g11794"/>
</dbReference>
<evidence type="ECO:0000256" key="3">
    <source>
        <dbReference type="SAM" id="SignalP"/>
    </source>
</evidence>
<feature type="domain" description="EF-hand" evidence="4">
    <location>
        <begin position="179"/>
        <end position="209"/>
    </location>
</feature>
<feature type="signal peptide" evidence="3">
    <location>
        <begin position="1"/>
        <end position="16"/>
    </location>
</feature>
<dbReference type="GO" id="GO:0005509">
    <property type="term" value="F:calcium ion binding"/>
    <property type="evidence" value="ECO:0007669"/>
    <property type="project" value="InterPro"/>
</dbReference>
<keyword evidence="3" id="KW-0732">Signal</keyword>
<dbReference type="InterPro" id="IPR018247">
    <property type="entry name" value="EF_Hand_1_Ca_BS"/>
</dbReference>
<evidence type="ECO:0000256" key="2">
    <source>
        <dbReference type="SAM" id="MobiDB-lite"/>
    </source>
</evidence>
<accession>A0A914GWB9</accession>
<sequence length="209" mass="22823">MQFMFVMLCFIGLCFFAKIFEVLPCSHHIYHNDCCGTGLGAALTLNSIKCGITGNCDFFGWNCAVCESIFDPSDNCKLIRKCSCYYCCDPAYKNDCPQGCDGCVQDGNGCPGTYKEEKFPGCHGGGQGQSRSGGNVETSFSTLARISKARMAFNKIDANKDGYISKEEAFNEASKNADISPEIVEKKFKGMDKNGNQKIEPAEFDVSLS</sequence>
<organism evidence="5 6">
    <name type="scientific">Globodera rostochiensis</name>
    <name type="common">Golden nematode worm</name>
    <name type="synonym">Heterodera rostochiensis</name>
    <dbReference type="NCBI Taxonomy" id="31243"/>
    <lineage>
        <taxon>Eukaryota</taxon>
        <taxon>Metazoa</taxon>
        <taxon>Ecdysozoa</taxon>
        <taxon>Nematoda</taxon>
        <taxon>Chromadorea</taxon>
        <taxon>Rhabditida</taxon>
        <taxon>Tylenchina</taxon>
        <taxon>Tylenchomorpha</taxon>
        <taxon>Tylenchoidea</taxon>
        <taxon>Heteroderidae</taxon>
        <taxon>Heteroderinae</taxon>
        <taxon>Globodera</taxon>
    </lineage>
</organism>
<dbReference type="Proteomes" id="UP000887572">
    <property type="component" value="Unplaced"/>
</dbReference>
<keyword evidence="1" id="KW-0106">Calcium</keyword>
<dbReference type="PROSITE" id="PS50222">
    <property type="entry name" value="EF_HAND_2"/>
    <property type="match status" value="1"/>
</dbReference>
<dbReference type="InterPro" id="IPR011992">
    <property type="entry name" value="EF-hand-dom_pair"/>
</dbReference>
<dbReference type="Pfam" id="PF13499">
    <property type="entry name" value="EF-hand_7"/>
    <property type="match status" value="1"/>
</dbReference>
<keyword evidence="5" id="KW-1185">Reference proteome</keyword>
<feature type="region of interest" description="Disordered" evidence="2">
    <location>
        <begin position="190"/>
        <end position="209"/>
    </location>
</feature>
<evidence type="ECO:0000313" key="5">
    <source>
        <dbReference type="Proteomes" id="UP000887572"/>
    </source>
</evidence>
<dbReference type="PROSITE" id="PS00018">
    <property type="entry name" value="EF_HAND_1"/>
    <property type="match status" value="1"/>
</dbReference>